<dbReference type="Proteomes" id="UP000030745">
    <property type="component" value="Unassembled WGS sequence"/>
</dbReference>
<comment type="subcellular location">
    <subcellularLocation>
        <location evidence="1">Membrane</location>
    </subcellularLocation>
</comment>
<evidence type="ECO:0000256" key="2">
    <source>
        <dbReference type="ARBA" id="ARBA00023136"/>
    </source>
</evidence>
<organism evidence="4 5">
    <name type="scientific">Saprolegnia parasitica (strain CBS 223.65)</name>
    <dbReference type="NCBI Taxonomy" id="695850"/>
    <lineage>
        <taxon>Eukaryota</taxon>
        <taxon>Sar</taxon>
        <taxon>Stramenopiles</taxon>
        <taxon>Oomycota</taxon>
        <taxon>Saprolegniomycetes</taxon>
        <taxon>Saprolegniales</taxon>
        <taxon>Saprolegniaceae</taxon>
        <taxon>Saprolegnia</taxon>
    </lineage>
</organism>
<keyword evidence="5" id="KW-1185">Reference proteome</keyword>
<evidence type="ECO:0000259" key="3">
    <source>
        <dbReference type="Pfam" id="PF01103"/>
    </source>
</evidence>
<dbReference type="STRING" id="695850.A0A067BGL2"/>
<dbReference type="InterPro" id="IPR000184">
    <property type="entry name" value="Bac_surfAg_D15"/>
</dbReference>
<reference evidence="4 5" key="1">
    <citation type="journal article" date="2013" name="PLoS Genet.">
        <title>Distinctive expansion of potential virulence genes in the genome of the oomycete fish pathogen Saprolegnia parasitica.</title>
        <authorList>
            <person name="Jiang R.H."/>
            <person name="de Bruijn I."/>
            <person name="Haas B.J."/>
            <person name="Belmonte R."/>
            <person name="Lobach L."/>
            <person name="Christie J."/>
            <person name="van den Ackerveken G."/>
            <person name="Bottin A."/>
            <person name="Bulone V."/>
            <person name="Diaz-Moreno S.M."/>
            <person name="Dumas B."/>
            <person name="Fan L."/>
            <person name="Gaulin E."/>
            <person name="Govers F."/>
            <person name="Grenville-Briggs L.J."/>
            <person name="Horner N.R."/>
            <person name="Levin J.Z."/>
            <person name="Mammella M."/>
            <person name="Meijer H.J."/>
            <person name="Morris P."/>
            <person name="Nusbaum C."/>
            <person name="Oome S."/>
            <person name="Phillips A.J."/>
            <person name="van Rooyen D."/>
            <person name="Rzeszutek E."/>
            <person name="Saraiva M."/>
            <person name="Secombes C.J."/>
            <person name="Seidl M.F."/>
            <person name="Snel B."/>
            <person name="Stassen J.H."/>
            <person name="Sykes S."/>
            <person name="Tripathy S."/>
            <person name="van den Berg H."/>
            <person name="Vega-Arreguin J.C."/>
            <person name="Wawra S."/>
            <person name="Young S.K."/>
            <person name="Zeng Q."/>
            <person name="Dieguez-Uribeondo J."/>
            <person name="Russ C."/>
            <person name="Tyler B.M."/>
            <person name="van West P."/>
        </authorList>
    </citation>
    <scope>NUCLEOTIDE SEQUENCE [LARGE SCALE GENOMIC DNA]</scope>
    <source>
        <strain evidence="4 5">CBS 223.65</strain>
    </source>
</reference>
<evidence type="ECO:0000256" key="1">
    <source>
        <dbReference type="ARBA" id="ARBA00004370"/>
    </source>
</evidence>
<proteinExistence type="predicted"/>
<name>A0A067BGL2_SAPPC</name>
<sequence length="120" mass="13409">RGSAGQPRRRRCRDRRCARRRVLLQRVREPGVPVPVAALGDLGCARPCFCNAGSLMSWDRVLDERAWMKNLLSETRAAAGVGVVMGTRFGRFEANYSWVLKSLAGDRVKRAQLGLGLHFI</sequence>
<evidence type="ECO:0000313" key="5">
    <source>
        <dbReference type="Proteomes" id="UP000030745"/>
    </source>
</evidence>
<dbReference type="VEuPathDB" id="FungiDB:SPRG_18582"/>
<dbReference type="RefSeq" id="XP_012213411.1">
    <property type="nucleotide sequence ID" value="XM_012358021.1"/>
</dbReference>
<protein>
    <recommendedName>
        <fullName evidence="3">Bacterial surface antigen (D15) domain-containing protein</fullName>
    </recommendedName>
</protein>
<keyword evidence="2" id="KW-0472">Membrane</keyword>
<feature type="non-terminal residue" evidence="4">
    <location>
        <position position="1"/>
    </location>
</feature>
<dbReference type="GeneID" id="24140105"/>
<dbReference type="Gene3D" id="2.40.160.50">
    <property type="entry name" value="membrane protein fhac: a member of the omp85/tpsb transporter family"/>
    <property type="match status" value="1"/>
</dbReference>
<dbReference type="Pfam" id="PF01103">
    <property type="entry name" value="Omp85"/>
    <property type="match status" value="1"/>
</dbReference>
<gene>
    <name evidence="4" type="ORF">SPRG_18582</name>
</gene>
<dbReference type="AlphaFoldDB" id="A0A067BGL2"/>
<feature type="domain" description="Bacterial surface antigen (D15)" evidence="3">
    <location>
        <begin position="48"/>
        <end position="119"/>
    </location>
</feature>
<dbReference type="OrthoDB" id="1724197at2759"/>
<dbReference type="EMBL" id="KK584498">
    <property type="protein sequence ID" value="KDO15880.1"/>
    <property type="molecule type" value="Genomic_DNA"/>
</dbReference>
<accession>A0A067BGL2</accession>
<dbReference type="GO" id="GO:0019867">
    <property type="term" value="C:outer membrane"/>
    <property type="evidence" value="ECO:0007669"/>
    <property type="project" value="InterPro"/>
</dbReference>
<dbReference type="KEGG" id="spar:SPRG_18582"/>
<evidence type="ECO:0000313" key="4">
    <source>
        <dbReference type="EMBL" id="KDO15880.1"/>
    </source>
</evidence>